<reference evidence="4" key="1">
    <citation type="journal article" date="2014" name="Proc. Natl. Acad. Sci. U.S.A.">
        <title>Extensive sampling of basidiomycete genomes demonstrates inadequacy of the white-rot/brown-rot paradigm for wood decay fungi.</title>
        <authorList>
            <person name="Riley R."/>
            <person name="Salamov A.A."/>
            <person name="Brown D.W."/>
            <person name="Nagy L.G."/>
            <person name="Floudas D."/>
            <person name="Held B.W."/>
            <person name="Levasseur A."/>
            <person name="Lombard V."/>
            <person name="Morin E."/>
            <person name="Otillar R."/>
            <person name="Lindquist E.A."/>
            <person name="Sun H."/>
            <person name="LaButti K.M."/>
            <person name="Schmutz J."/>
            <person name="Jabbour D."/>
            <person name="Luo H."/>
            <person name="Baker S.E."/>
            <person name="Pisabarro A.G."/>
            <person name="Walton J.D."/>
            <person name="Blanchette R.A."/>
            <person name="Henrissat B."/>
            <person name="Martin F."/>
            <person name="Cullen D."/>
            <person name="Hibbett D.S."/>
            <person name="Grigoriev I.V."/>
        </authorList>
    </citation>
    <scope>NUCLEOTIDE SEQUENCE [LARGE SCALE GENOMIC DNA]</scope>
    <source>
        <strain evidence="4">MUCL 33604</strain>
    </source>
</reference>
<keyword evidence="2" id="KW-1133">Transmembrane helix</keyword>
<feature type="compositionally biased region" description="Low complexity" evidence="1">
    <location>
        <begin position="225"/>
        <end position="239"/>
    </location>
</feature>
<feature type="region of interest" description="Disordered" evidence="1">
    <location>
        <begin position="339"/>
        <end position="434"/>
    </location>
</feature>
<feature type="region of interest" description="Disordered" evidence="1">
    <location>
        <begin position="271"/>
        <end position="323"/>
    </location>
</feature>
<evidence type="ECO:0000313" key="3">
    <source>
        <dbReference type="EMBL" id="KDQ57084.1"/>
    </source>
</evidence>
<feature type="compositionally biased region" description="Low complexity" evidence="1">
    <location>
        <begin position="416"/>
        <end position="426"/>
    </location>
</feature>
<dbReference type="AlphaFoldDB" id="A0A067PQP9"/>
<organism evidence="3 4">
    <name type="scientific">Jaapia argillacea MUCL 33604</name>
    <dbReference type="NCBI Taxonomy" id="933084"/>
    <lineage>
        <taxon>Eukaryota</taxon>
        <taxon>Fungi</taxon>
        <taxon>Dikarya</taxon>
        <taxon>Basidiomycota</taxon>
        <taxon>Agaricomycotina</taxon>
        <taxon>Agaricomycetes</taxon>
        <taxon>Agaricomycetidae</taxon>
        <taxon>Jaapiales</taxon>
        <taxon>Jaapiaceae</taxon>
        <taxon>Jaapia</taxon>
    </lineage>
</organism>
<proteinExistence type="predicted"/>
<feature type="compositionally biased region" description="Pro residues" evidence="1">
    <location>
        <begin position="276"/>
        <end position="290"/>
    </location>
</feature>
<feature type="compositionally biased region" description="Polar residues" evidence="1">
    <location>
        <begin position="240"/>
        <end position="254"/>
    </location>
</feature>
<feature type="compositionally biased region" description="Low complexity" evidence="1">
    <location>
        <begin position="60"/>
        <end position="128"/>
    </location>
</feature>
<protein>
    <recommendedName>
        <fullName evidence="5">Mid2 domain-containing protein</fullName>
    </recommendedName>
</protein>
<keyword evidence="2" id="KW-0812">Transmembrane</keyword>
<dbReference type="OrthoDB" id="2576541at2759"/>
<dbReference type="InParanoid" id="A0A067PQP9"/>
<feature type="transmembrane region" description="Helical" evidence="2">
    <location>
        <begin position="179"/>
        <end position="199"/>
    </location>
</feature>
<dbReference type="STRING" id="933084.A0A067PQP9"/>
<accession>A0A067PQP9</accession>
<evidence type="ECO:0000313" key="4">
    <source>
        <dbReference type="Proteomes" id="UP000027265"/>
    </source>
</evidence>
<feature type="region of interest" description="Disordered" evidence="1">
    <location>
        <begin position="49"/>
        <end position="128"/>
    </location>
</feature>
<evidence type="ECO:0008006" key="5">
    <source>
        <dbReference type="Google" id="ProtNLM"/>
    </source>
</evidence>
<sequence length="434" mass="43581">MSKGLTATRCLLLLAAVSAILLFSLVPRYELLQEESKARVFPRQLPSNVLSPPAGGGGASAPSSPATTPTTAATTPTTSAPTTPTTTSAAAPPTTTTSAPPSTTSSAPPTTSAPPTSQPPTTSFTPTVVPVTSNVVTTNSDGQTITDVVTASQTLTSAPSASTTAAPPPASTGLSTSTIVGMSVAGGVAVLGIVAFFVWKFTRKRFDDEFDDSEAIKWPELNNHGATAPPTTAGRALGTDTPSDTSLSRANSGNAAGVPAPGYANSIAASSTADLYPPPHDPYAVPPLPHMNPNQPYRDDPAMYEPGYYDPYRGPIPQTFNDTASEHGAEAIPMTQLGGVPGAAARSRSPGPQAGFDMGGRNSPSLAGRRSPGPQAAYGYGDPAAVGGGYGPGGVVDNRARSPGPGVGLGMGGPAAGRRSPGPQAAYDTGYGPR</sequence>
<feature type="compositionally biased region" description="Gly residues" evidence="1">
    <location>
        <begin position="405"/>
        <end position="415"/>
    </location>
</feature>
<evidence type="ECO:0000256" key="2">
    <source>
        <dbReference type="SAM" id="Phobius"/>
    </source>
</evidence>
<keyword evidence="2" id="KW-0472">Membrane</keyword>
<feature type="compositionally biased region" description="Low complexity" evidence="1">
    <location>
        <begin position="376"/>
        <end position="385"/>
    </location>
</feature>
<gene>
    <name evidence="3" type="ORF">JAAARDRAFT_194264</name>
</gene>
<dbReference type="HOGENOM" id="CLU_053387_0_0_1"/>
<dbReference type="Proteomes" id="UP000027265">
    <property type="component" value="Unassembled WGS sequence"/>
</dbReference>
<keyword evidence="4" id="KW-1185">Reference proteome</keyword>
<feature type="region of interest" description="Disordered" evidence="1">
    <location>
        <begin position="221"/>
        <end position="254"/>
    </location>
</feature>
<name>A0A067PQP9_9AGAM</name>
<dbReference type="EMBL" id="KL197720">
    <property type="protein sequence ID" value="KDQ57084.1"/>
    <property type="molecule type" value="Genomic_DNA"/>
</dbReference>
<evidence type="ECO:0000256" key="1">
    <source>
        <dbReference type="SAM" id="MobiDB-lite"/>
    </source>
</evidence>